<organism evidence="2 3">
    <name type="scientific">Haloarcula salinisoli</name>
    <dbReference type="NCBI Taxonomy" id="2487746"/>
    <lineage>
        <taxon>Archaea</taxon>
        <taxon>Methanobacteriati</taxon>
        <taxon>Methanobacteriota</taxon>
        <taxon>Stenosarchaea group</taxon>
        <taxon>Halobacteria</taxon>
        <taxon>Halobacteriales</taxon>
        <taxon>Haloarculaceae</taxon>
        <taxon>Haloarcula</taxon>
    </lineage>
</organism>
<dbReference type="Proteomes" id="UP000783863">
    <property type="component" value="Unassembled WGS sequence"/>
</dbReference>
<keyword evidence="3" id="KW-1185">Reference proteome</keyword>
<evidence type="ECO:0008006" key="4">
    <source>
        <dbReference type="Google" id="ProtNLM"/>
    </source>
</evidence>
<dbReference type="AlphaFoldDB" id="A0A8J8CCS4"/>
<protein>
    <recommendedName>
        <fullName evidence="4">Ribbon-helix-helix protein, copG family</fullName>
    </recommendedName>
</protein>
<proteinExistence type="predicted"/>
<feature type="compositionally biased region" description="Polar residues" evidence="1">
    <location>
        <begin position="137"/>
        <end position="166"/>
    </location>
</feature>
<evidence type="ECO:0000313" key="2">
    <source>
        <dbReference type="EMBL" id="MBX0305653.1"/>
    </source>
</evidence>
<evidence type="ECO:0000313" key="3">
    <source>
        <dbReference type="Proteomes" id="UP000783863"/>
    </source>
</evidence>
<comment type="caution">
    <text evidence="2">The sequence shown here is derived from an EMBL/GenBank/DDBJ whole genome shotgun (WGS) entry which is preliminary data.</text>
</comment>
<dbReference type="RefSeq" id="WP_220589850.1">
    <property type="nucleotide sequence ID" value="NZ_RKLQ01000005.1"/>
</dbReference>
<feature type="region of interest" description="Disordered" evidence="1">
    <location>
        <begin position="119"/>
        <end position="166"/>
    </location>
</feature>
<evidence type="ECO:0000256" key="1">
    <source>
        <dbReference type="SAM" id="MobiDB-lite"/>
    </source>
</evidence>
<sequence>MGRDSSIQVYLSEDRKEWLTDQAEAADQSRSEYCRQVITEHINEVQNEQQYRRYGVDQQIELVLDEIHDDTMTLLSNFQSETGTTLERIQRVRTIYVIALWHLLESDYPLSERKAALKRASEYADRHPGDDPVLSSVVPSGQANTDESGAEQTEATLADTTGADSE</sequence>
<reference evidence="2" key="1">
    <citation type="submission" date="2021-06" db="EMBL/GenBank/DDBJ databases">
        <title>Halomicroarcula sp. F24A a new haloarchaeum isolated from saline soil.</title>
        <authorList>
            <person name="Duran-Viseras A."/>
            <person name="Sanchez-Porro C."/>
            <person name="Ventosa A."/>
        </authorList>
    </citation>
    <scope>NUCLEOTIDE SEQUENCE</scope>
    <source>
        <strain evidence="2">F24A</strain>
    </source>
</reference>
<name>A0A8J8CCS4_9EURY</name>
<gene>
    <name evidence="2" type="ORF">EGD98_18580</name>
</gene>
<feature type="compositionally biased region" description="Basic and acidic residues" evidence="1">
    <location>
        <begin position="119"/>
        <end position="130"/>
    </location>
</feature>
<dbReference type="EMBL" id="RKLQ01000005">
    <property type="protein sequence ID" value="MBX0305653.1"/>
    <property type="molecule type" value="Genomic_DNA"/>
</dbReference>
<accession>A0A8J8CCS4</accession>